<gene>
    <name evidence="1" type="ORF">MIPYR_20015</name>
</gene>
<dbReference type="RefSeq" id="WP_295574400.1">
    <property type="nucleotide sequence ID" value="NZ_FLQR01000006.1"/>
</dbReference>
<dbReference type="Pfam" id="PF16264">
    <property type="entry name" value="SatD"/>
    <property type="match status" value="1"/>
</dbReference>
<evidence type="ECO:0000313" key="1">
    <source>
        <dbReference type="EMBL" id="SBS71451.1"/>
    </source>
</evidence>
<evidence type="ECO:0008006" key="2">
    <source>
        <dbReference type="Google" id="ProtNLM"/>
    </source>
</evidence>
<dbReference type="EMBL" id="FLQR01000006">
    <property type="protein sequence ID" value="SBS71451.1"/>
    <property type="molecule type" value="Genomic_DNA"/>
</dbReference>
<proteinExistence type="predicted"/>
<organism evidence="1">
    <name type="scientific">uncultured Microbacterium sp</name>
    <dbReference type="NCBI Taxonomy" id="191216"/>
    <lineage>
        <taxon>Bacteria</taxon>
        <taxon>Bacillati</taxon>
        <taxon>Actinomycetota</taxon>
        <taxon>Actinomycetes</taxon>
        <taxon>Micrococcales</taxon>
        <taxon>Microbacteriaceae</taxon>
        <taxon>Microbacterium</taxon>
        <taxon>environmental samples</taxon>
    </lineage>
</organism>
<dbReference type="AlphaFoldDB" id="A0A1Y5P5R9"/>
<dbReference type="InterPro" id="IPR032580">
    <property type="entry name" value="SatD"/>
</dbReference>
<sequence>MTIAVIADIVGSRELPNRDAAQRAIEDAIARVDAEHPAADRALTATVGDEFQGVYRTLPEALRSLLLLQLALPDGIQCRFGVGVGEVGAVDSAQGAISDGPGWWAARDAIEQVHRMEDRAVPSARTRIVGSPGEDADMAAQILYANAYLLARDEIVGAMSARARRLTYGRCLGVTQRDLARTEGITQSAVSQALAGSGAAPVVAGFRALDEGVSR</sequence>
<accession>A0A1Y5P5R9</accession>
<protein>
    <recommendedName>
        <fullName evidence="2">SatD family protein</fullName>
    </recommendedName>
</protein>
<reference evidence="1" key="1">
    <citation type="submission" date="2016-03" db="EMBL/GenBank/DDBJ databases">
        <authorList>
            <person name="Ploux O."/>
        </authorList>
    </citation>
    <scope>NUCLEOTIDE SEQUENCE</scope>
    <source>
        <strain evidence="1">UC1</strain>
    </source>
</reference>
<name>A0A1Y5P5R9_9MICO</name>